<dbReference type="GO" id="GO:0005634">
    <property type="term" value="C:nucleus"/>
    <property type="evidence" value="ECO:0007669"/>
    <property type="project" value="UniProtKB-SubCell"/>
</dbReference>
<evidence type="ECO:0000313" key="7">
    <source>
        <dbReference type="Proteomes" id="UP000198406"/>
    </source>
</evidence>
<comment type="caution">
    <text evidence="6">The sequence shown here is derived from an EMBL/GenBank/DDBJ whole genome shotgun (WGS) entry which is preliminary data.</text>
</comment>
<feature type="region of interest" description="Disordered" evidence="5">
    <location>
        <begin position="200"/>
        <end position="221"/>
    </location>
</feature>
<evidence type="ECO:0000256" key="1">
    <source>
        <dbReference type="ARBA" id="ARBA00004123"/>
    </source>
</evidence>
<dbReference type="InParanoid" id="A0A1Z5JNX2"/>
<comment type="subcellular location">
    <subcellularLocation>
        <location evidence="2">Cytoplasm</location>
    </subcellularLocation>
    <subcellularLocation>
        <location evidence="1">Nucleus</location>
    </subcellularLocation>
</comment>
<dbReference type="InterPro" id="IPR011993">
    <property type="entry name" value="PH-like_dom_sf"/>
</dbReference>
<proteinExistence type="predicted"/>
<evidence type="ECO:0000313" key="6">
    <source>
        <dbReference type="EMBL" id="GAX15720.1"/>
    </source>
</evidence>
<dbReference type="Pfam" id="PF03517">
    <property type="entry name" value="Voldacs"/>
    <property type="match status" value="1"/>
</dbReference>
<sequence length="221" mass="24348">MAEEFYVQSGEAADLSTVRATSGDSLTIALQQLMDEDETILFGPSEVQLIRSSDEEENAKEVVGTLLITTMSILFWATDKACIDNDLVVPAVCIDLHAMAEDPVSVYIQIRPSSMSYDEPSIELTILSSEEEKNEMIFAALCKLVSLHPVDDGEDDDEGFGQDDEMIVRSSTPPPATEQDRESMLEYLDSVLVVPPELEIQEQQIASGQFDDADDDDDAML</sequence>
<dbReference type="EMBL" id="BDSP01000095">
    <property type="protein sequence ID" value="GAX15720.1"/>
    <property type="molecule type" value="Genomic_DNA"/>
</dbReference>
<evidence type="ECO:0000256" key="5">
    <source>
        <dbReference type="SAM" id="MobiDB-lite"/>
    </source>
</evidence>
<evidence type="ECO:0000256" key="3">
    <source>
        <dbReference type="ARBA" id="ARBA00022490"/>
    </source>
</evidence>
<evidence type="ECO:0000256" key="2">
    <source>
        <dbReference type="ARBA" id="ARBA00004496"/>
    </source>
</evidence>
<feature type="compositionally biased region" description="Acidic residues" evidence="5">
    <location>
        <begin position="152"/>
        <end position="165"/>
    </location>
</feature>
<gene>
    <name evidence="6" type="ORF">FisN_3Hh194</name>
</gene>
<keyword evidence="4" id="KW-0539">Nucleus</keyword>
<reference evidence="6 7" key="1">
    <citation type="journal article" date="2015" name="Plant Cell">
        <title>Oil accumulation by the oleaginous diatom Fistulifera solaris as revealed by the genome and transcriptome.</title>
        <authorList>
            <person name="Tanaka T."/>
            <person name="Maeda Y."/>
            <person name="Veluchamy A."/>
            <person name="Tanaka M."/>
            <person name="Abida H."/>
            <person name="Marechal E."/>
            <person name="Bowler C."/>
            <person name="Muto M."/>
            <person name="Sunaga Y."/>
            <person name="Tanaka M."/>
            <person name="Yoshino T."/>
            <person name="Taniguchi T."/>
            <person name="Fukuda Y."/>
            <person name="Nemoto M."/>
            <person name="Matsumoto M."/>
            <person name="Wong P.S."/>
            <person name="Aburatani S."/>
            <person name="Fujibuchi W."/>
        </authorList>
    </citation>
    <scope>NUCLEOTIDE SEQUENCE [LARGE SCALE GENOMIC DNA]</scope>
    <source>
        <strain evidence="6 7">JPCC DA0580</strain>
    </source>
</reference>
<dbReference type="OrthoDB" id="54457at2759"/>
<evidence type="ECO:0000256" key="4">
    <source>
        <dbReference type="ARBA" id="ARBA00023242"/>
    </source>
</evidence>
<keyword evidence="3" id="KW-0963">Cytoplasm</keyword>
<protein>
    <recommendedName>
        <fullName evidence="8">Chloride channel, nucleotide-sensitive, 1A</fullName>
    </recommendedName>
</protein>
<dbReference type="AlphaFoldDB" id="A0A1Z5JNX2"/>
<feature type="region of interest" description="Disordered" evidence="5">
    <location>
        <begin position="152"/>
        <end position="182"/>
    </location>
</feature>
<organism evidence="6 7">
    <name type="scientific">Fistulifera solaris</name>
    <name type="common">Oleaginous diatom</name>
    <dbReference type="NCBI Taxonomy" id="1519565"/>
    <lineage>
        <taxon>Eukaryota</taxon>
        <taxon>Sar</taxon>
        <taxon>Stramenopiles</taxon>
        <taxon>Ochrophyta</taxon>
        <taxon>Bacillariophyta</taxon>
        <taxon>Bacillariophyceae</taxon>
        <taxon>Bacillariophycidae</taxon>
        <taxon>Naviculales</taxon>
        <taxon>Naviculaceae</taxon>
        <taxon>Fistulifera</taxon>
    </lineage>
</organism>
<dbReference type="Proteomes" id="UP000198406">
    <property type="component" value="Unassembled WGS sequence"/>
</dbReference>
<name>A0A1Z5JNX2_FISSO</name>
<accession>A0A1Z5JNX2</accession>
<feature type="compositionally biased region" description="Acidic residues" evidence="5">
    <location>
        <begin position="211"/>
        <end position="221"/>
    </location>
</feature>
<keyword evidence="7" id="KW-1185">Reference proteome</keyword>
<dbReference type="Gene3D" id="2.30.29.30">
    <property type="entry name" value="Pleckstrin-homology domain (PH domain)/Phosphotyrosine-binding domain (PTB)"/>
    <property type="match status" value="1"/>
</dbReference>
<dbReference type="GO" id="GO:0005737">
    <property type="term" value="C:cytoplasm"/>
    <property type="evidence" value="ECO:0007669"/>
    <property type="project" value="UniProtKB-SubCell"/>
</dbReference>
<evidence type="ECO:0008006" key="8">
    <source>
        <dbReference type="Google" id="ProtNLM"/>
    </source>
</evidence>
<dbReference type="InterPro" id="IPR039924">
    <property type="entry name" value="ICln/Lot5/Saf5"/>
</dbReference>